<proteinExistence type="predicted"/>
<dbReference type="SUPFAM" id="SSF48371">
    <property type="entry name" value="ARM repeat"/>
    <property type="match status" value="1"/>
</dbReference>
<dbReference type="OrthoDB" id="200660at2759"/>
<feature type="compositionally biased region" description="Polar residues" evidence="6">
    <location>
        <begin position="611"/>
        <end position="620"/>
    </location>
</feature>
<feature type="compositionally biased region" description="Low complexity" evidence="6">
    <location>
        <begin position="1518"/>
        <end position="1531"/>
    </location>
</feature>
<keyword evidence="2" id="KW-0132">Cell division</keyword>
<feature type="region of interest" description="Disordered" evidence="6">
    <location>
        <begin position="292"/>
        <end position="312"/>
    </location>
</feature>
<accession>A0A0D1Z4C1</accession>
<dbReference type="Proteomes" id="UP000053599">
    <property type="component" value="Unassembled WGS sequence"/>
</dbReference>
<dbReference type="InterPro" id="IPR039776">
    <property type="entry name" value="Pds5"/>
</dbReference>
<protein>
    <submittedName>
        <fullName evidence="7">Uncharacterized protein</fullName>
    </submittedName>
</protein>
<gene>
    <name evidence="7" type="ORF">PV11_03881</name>
</gene>
<dbReference type="GO" id="GO:0006281">
    <property type="term" value="P:DNA repair"/>
    <property type="evidence" value="ECO:0007669"/>
    <property type="project" value="TreeGrafter"/>
</dbReference>
<dbReference type="GO" id="GO:0000785">
    <property type="term" value="C:chromatin"/>
    <property type="evidence" value="ECO:0007669"/>
    <property type="project" value="TreeGrafter"/>
</dbReference>
<evidence type="ECO:0000313" key="7">
    <source>
        <dbReference type="EMBL" id="KIV81718.1"/>
    </source>
</evidence>
<feature type="region of interest" description="Disordered" evidence="6">
    <location>
        <begin position="1"/>
        <end position="21"/>
    </location>
</feature>
<reference evidence="7 8" key="1">
    <citation type="submission" date="2015-01" db="EMBL/GenBank/DDBJ databases">
        <title>The Genome Sequence of Exophiala sideris CBS121828.</title>
        <authorList>
            <consortium name="The Broad Institute Genomics Platform"/>
            <person name="Cuomo C."/>
            <person name="de Hoog S."/>
            <person name="Gorbushina A."/>
            <person name="Stielow B."/>
            <person name="Teixiera M."/>
            <person name="Abouelleil A."/>
            <person name="Chapman S.B."/>
            <person name="Priest M."/>
            <person name="Young S.K."/>
            <person name="Wortman J."/>
            <person name="Nusbaum C."/>
            <person name="Birren B."/>
        </authorList>
    </citation>
    <scope>NUCLEOTIDE SEQUENCE [LARGE SCALE GENOMIC DNA]</scope>
    <source>
        <strain evidence="7 8">CBS 121828</strain>
    </source>
</reference>
<organism evidence="7 8">
    <name type="scientific">Exophiala sideris</name>
    <dbReference type="NCBI Taxonomy" id="1016849"/>
    <lineage>
        <taxon>Eukaryota</taxon>
        <taxon>Fungi</taxon>
        <taxon>Dikarya</taxon>
        <taxon>Ascomycota</taxon>
        <taxon>Pezizomycotina</taxon>
        <taxon>Eurotiomycetes</taxon>
        <taxon>Chaetothyriomycetidae</taxon>
        <taxon>Chaetothyriales</taxon>
        <taxon>Herpotrichiellaceae</taxon>
        <taxon>Exophiala</taxon>
    </lineage>
</organism>
<dbReference type="Gene3D" id="1.25.10.10">
    <property type="entry name" value="Leucine-rich Repeat Variant"/>
    <property type="match status" value="1"/>
</dbReference>
<feature type="compositionally biased region" description="Acidic residues" evidence="6">
    <location>
        <begin position="1416"/>
        <end position="1447"/>
    </location>
</feature>
<dbReference type="InterPro" id="IPR011989">
    <property type="entry name" value="ARM-like"/>
</dbReference>
<evidence type="ECO:0000256" key="3">
    <source>
        <dbReference type="ARBA" id="ARBA00022776"/>
    </source>
</evidence>
<evidence type="ECO:0000256" key="2">
    <source>
        <dbReference type="ARBA" id="ARBA00022618"/>
    </source>
</evidence>
<dbReference type="PANTHER" id="PTHR12663:SF0">
    <property type="entry name" value="PRECOCIOUS DISSOCIATION OF SISTERS 5, ISOFORM A"/>
    <property type="match status" value="1"/>
</dbReference>
<evidence type="ECO:0000256" key="1">
    <source>
        <dbReference type="ARBA" id="ARBA00004123"/>
    </source>
</evidence>
<comment type="subcellular location">
    <subcellularLocation>
        <location evidence="1">Nucleus</location>
    </subcellularLocation>
</comment>
<dbReference type="Pfam" id="PF20168">
    <property type="entry name" value="PDS5"/>
    <property type="match status" value="1"/>
</dbReference>
<feature type="region of interest" description="Disordered" evidence="6">
    <location>
        <begin position="1301"/>
        <end position="1531"/>
    </location>
</feature>
<keyword evidence="3" id="KW-0498">Mitosis</keyword>
<feature type="compositionally biased region" description="Acidic residues" evidence="6">
    <location>
        <begin position="1384"/>
        <end position="1394"/>
    </location>
</feature>
<dbReference type="GO" id="GO:0007064">
    <property type="term" value="P:mitotic sister chromatid cohesion"/>
    <property type="evidence" value="ECO:0007669"/>
    <property type="project" value="InterPro"/>
</dbReference>
<evidence type="ECO:0000256" key="6">
    <source>
        <dbReference type="SAM" id="MobiDB-lite"/>
    </source>
</evidence>
<dbReference type="EMBL" id="KN846952">
    <property type="protein sequence ID" value="KIV81718.1"/>
    <property type="molecule type" value="Genomic_DNA"/>
</dbReference>
<feature type="compositionally biased region" description="Basic and acidic residues" evidence="6">
    <location>
        <begin position="1474"/>
        <end position="1487"/>
    </location>
</feature>
<evidence type="ECO:0000256" key="4">
    <source>
        <dbReference type="ARBA" id="ARBA00023242"/>
    </source>
</evidence>
<evidence type="ECO:0000313" key="8">
    <source>
        <dbReference type="Proteomes" id="UP000053599"/>
    </source>
</evidence>
<dbReference type="GO" id="GO:0005634">
    <property type="term" value="C:nucleus"/>
    <property type="evidence" value="ECO:0007669"/>
    <property type="project" value="UniProtKB-SubCell"/>
</dbReference>
<dbReference type="InterPro" id="IPR016024">
    <property type="entry name" value="ARM-type_fold"/>
</dbReference>
<dbReference type="PANTHER" id="PTHR12663">
    <property type="entry name" value="ANDROGEN INDUCED INHIBITOR OF PROLIFERATION AS3 / PDS5-RELATED"/>
    <property type="match status" value="1"/>
</dbReference>
<dbReference type="STRING" id="1016849.A0A0D1Z4C1"/>
<sequence>MPTRSRNTAAAGPAQKEHHYDIPGLKFDDSLTWRAGKPIPVADLLTRLQKLAAELRNYDLDQVDSRAFTTLAHDLANANLLGHKDKGVRAWTVSCVVDVLKICAPDAPFVENELKDIFTVVINSILPALAEPTNAYNAQHIYILSSLAESQSILLVTDIPNHDNLITSLFTTAFDIVTGSGNSSSGVEVSKSVEYHLKNLLVAVVDEVSLPQDVTDVIISQFLRVDAGNSQDAGHKGKKRGAQDTKQATLLVKDYPPAYNMARSLCTSCPEKMTAQITQYFGTVIVDASSATLTSGPSKPSHKRTLDLDDSEDEHEGLADLRKAHRLLRELWRACPDVLLNVIPQIEAEFNADSPALRKLATETIGDIMAGIGTAGLAPSGRLDPAAYPLPSIEQSEPVPQNTSPLLTPASPKPFATVHASAYQAFYGRRIDKSHIVRESWAVAVARILLTSAGGIGLSDDELQSLLSGFSQLLHDPEEHVRSAAVQSIALFNYHAIINTLGADGGLTREGSVLSVLVERVVDRKHSVREQAIELLAQIWGVASRDIQEGVPAVKEAVGDIPNRLLRAFYTNDLHVHAVIDKALYESLLPLSFPPVKAQASRSESQKQRTNDSQPSSQGAPATDPDAIRARRILTLVQGLDVKSRAVFFSLQNRQVQLGKGMTIFLQACEDYNGGVVEDDESEEAIKDRLNRYIEHISKSFPDPSDVASGLWKFAKQHDRRAYQLFRFATGPEHDYRTVTKAIKELTKRVREGPTNVQSIIDTIQRILYRCALITYNRSHVPTIMEVSRTDESGLGEAAQEVLKEISARHPEVLKSHIQALCKELEESAPSAVKVEATGAADTLKACAGFARKYPADVPKDRKFLTALTNFALFSNSPRAAKHAVSIVMMVADKKEMYAKDILSKALKQCQPASEHFLAQLAAISQICLLVPVIANEESDAIQQLAVGDILRKNRSPSSEEDANAWMESIDDETMAKELALKILVNRCRSYDEKSENDEFEQAAKEAFNFLTSVIKNEGEITPSRDTPPAQKNRLRLIAIHFILKLCAHKHKCEDFIKPTMFISILMVMIFPPIAVRTGFVNYLKKYLGSNRLAHRWFTSFFLLAFEPDVELRTSTLTWIKARVQYFAKQQLQSKTADKKAHQNVMESVFARLLSLLAHHPDYPSQDSADPDGELLDFSKYIIIYLSAVATEDNLSLIFHIAQRVKGTRDAVTGTEEASERLYVLSDLAQTVIRNYTDLMPTHAKGVNLLQTWPGNVTLPRSLFKALPSHEVAQEIAEKNYLPEDVASGLEKLVRTYTKSLKKTGQPEKRSVANNKKRKSDAVGTEIEDDDGEDKKKVVKKARKTTLAIRKTPKPKRKSIEQASSEMPSRKSARMSHAVSYAEADSDDDDVEMEVNDRLAGSPSSNRKKRAPPKDDEQENEQEDEDASEPELAEEDEEEVEEATGDDAEVHVHEDDDADNEVNGNGDDVEMTDAEEKSSPPLKEKKNAGGGRKGGTRSKKPADTNSKAVGKPKKPEPATSRSTRQTRSARA</sequence>
<feature type="region of interest" description="Disordered" evidence="6">
    <location>
        <begin position="599"/>
        <end position="625"/>
    </location>
</feature>
<name>A0A0D1Z4C1_9EURO</name>
<dbReference type="GO" id="GO:0051301">
    <property type="term" value="P:cell division"/>
    <property type="evidence" value="ECO:0007669"/>
    <property type="project" value="UniProtKB-KW"/>
</dbReference>
<dbReference type="CDD" id="cd19953">
    <property type="entry name" value="PDS5"/>
    <property type="match status" value="1"/>
</dbReference>
<evidence type="ECO:0000256" key="5">
    <source>
        <dbReference type="ARBA" id="ARBA00023306"/>
    </source>
</evidence>
<keyword evidence="4" id="KW-0539">Nucleus</keyword>
<dbReference type="HOGENOM" id="CLU_002562_0_0_1"/>
<keyword evidence="5" id="KW-0131">Cell cycle</keyword>